<dbReference type="CDD" id="cd06453">
    <property type="entry name" value="SufS_like"/>
    <property type="match status" value="1"/>
</dbReference>
<dbReference type="PIRSF" id="PIRSF005572">
    <property type="entry name" value="NifS"/>
    <property type="match status" value="1"/>
</dbReference>
<evidence type="ECO:0000256" key="3">
    <source>
        <dbReference type="ARBA" id="ARBA00012239"/>
    </source>
</evidence>
<accession>A0A6G9YGT5</accession>
<evidence type="ECO:0000313" key="9">
    <source>
        <dbReference type="Proteomes" id="UP000503540"/>
    </source>
</evidence>
<evidence type="ECO:0000256" key="4">
    <source>
        <dbReference type="ARBA" id="ARBA00022679"/>
    </source>
</evidence>
<dbReference type="InterPro" id="IPR010970">
    <property type="entry name" value="Cys_dSase_SufS"/>
</dbReference>
<dbReference type="InterPro" id="IPR000192">
    <property type="entry name" value="Aminotrans_V_dom"/>
</dbReference>
<keyword evidence="4" id="KW-0808">Transferase</keyword>
<dbReference type="RefSeq" id="WP_203217323.1">
    <property type="nucleotide sequence ID" value="NZ_CP046172.1"/>
</dbReference>
<keyword evidence="5" id="KW-0663">Pyridoxal phosphate</keyword>
<dbReference type="Proteomes" id="UP000503540">
    <property type="component" value="Chromosome"/>
</dbReference>
<comment type="cofactor">
    <cofactor evidence="1">
        <name>pyridoxal 5'-phosphate</name>
        <dbReference type="ChEBI" id="CHEBI:597326"/>
    </cofactor>
</comment>
<keyword evidence="9" id="KW-1185">Reference proteome</keyword>
<dbReference type="KEGG" id="nah:F5544_22940"/>
<dbReference type="InterPro" id="IPR015421">
    <property type="entry name" value="PyrdxlP-dep_Trfase_major"/>
</dbReference>
<dbReference type="AlphaFoldDB" id="A0A6G9YGT5"/>
<protein>
    <recommendedName>
        <fullName evidence="3">cysteine desulfurase</fullName>
        <ecNumber evidence="3">2.8.1.7</ecNumber>
    </recommendedName>
</protein>
<dbReference type="Gene3D" id="3.90.1150.10">
    <property type="entry name" value="Aspartate Aminotransferase, domain 1"/>
    <property type="match status" value="1"/>
</dbReference>
<dbReference type="GO" id="GO:0031071">
    <property type="term" value="F:cysteine desulfurase activity"/>
    <property type="evidence" value="ECO:0007669"/>
    <property type="project" value="UniProtKB-EC"/>
</dbReference>
<dbReference type="InterPro" id="IPR016454">
    <property type="entry name" value="Cysteine_dSase"/>
</dbReference>
<comment type="catalytic activity">
    <reaction evidence="6">
        <text>(sulfur carrier)-H + L-cysteine = (sulfur carrier)-SH + L-alanine</text>
        <dbReference type="Rhea" id="RHEA:43892"/>
        <dbReference type="Rhea" id="RHEA-COMP:14737"/>
        <dbReference type="Rhea" id="RHEA-COMP:14739"/>
        <dbReference type="ChEBI" id="CHEBI:29917"/>
        <dbReference type="ChEBI" id="CHEBI:35235"/>
        <dbReference type="ChEBI" id="CHEBI:57972"/>
        <dbReference type="ChEBI" id="CHEBI:64428"/>
        <dbReference type="EC" id="2.8.1.7"/>
    </reaction>
</comment>
<dbReference type="GO" id="GO:0006534">
    <property type="term" value="P:cysteine metabolic process"/>
    <property type="evidence" value="ECO:0007669"/>
    <property type="project" value="InterPro"/>
</dbReference>
<evidence type="ECO:0000256" key="2">
    <source>
        <dbReference type="ARBA" id="ARBA00010447"/>
    </source>
</evidence>
<dbReference type="Pfam" id="PF00266">
    <property type="entry name" value="Aminotran_5"/>
    <property type="match status" value="1"/>
</dbReference>
<dbReference type="NCBIfam" id="TIGR01979">
    <property type="entry name" value="sufS"/>
    <property type="match status" value="1"/>
</dbReference>
<reference evidence="8 9" key="1">
    <citation type="journal article" date="2019" name="ACS Chem. Biol.">
        <title>Identification and Mobilization of a Cryptic Antibiotic Biosynthesis Gene Locus from a Human-Pathogenic Nocardia Isolate.</title>
        <authorList>
            <person name="Herisse M."/>
            <person name="Ishida K."/>
            <person name="Porter J.L."/>
            <person name="Howden B."/>
            <person name="Hertweck C."/>
            <person name="Stinear T.P."/>
            <person name="Pidot S.J."/>
        </authorList>
    </citation>
    <scope>NUCLEOTIDE SEQUENCE [LARGE SCALE GENOMIC DNA]</scope>
    <source>
        <strain evidence="8 9">AUSMDU00012717</strain>
    </source>
</reference>
<gene>
    <name evidence="8" type="primary">sufS</name>
    <name evidence="8" type="ORF">F5544_22940</name>
</gene>
<dbReference type="PANTHER" id="PTHR43586:SF8">
    <property type="entry name" value="CYSTEINE DESULFURASE 1, CHLOROPLASTIC"/>
    <property type="match status" value="1"/>
</dbReference>
<organism evidence="8 9">
    <name type="scientific">Nocardia arthritidis</name>
    <dbReference type="NCBI Taxonomy" id="228602"/>
    <lineage>
        <taxon>Bacteria</taxon>
        <taxon>Bacillati</taxon>
        <taxon>Actinomycetota</taxon>
        <taxon>Actinomycetes</taxon>
        <taxon>Mycobacteriales</taxon>
        <taxon>Nocardiaceae</taxon>
        <taxon>Nocardia</taxon>
    </lineage>
</organism>
<dbReference type="PANTHER" id="PTHR43586">
    <property type="entry name" value="CYSTEINE DESULFURASE"/>
    <property type="match status" value="1"/>
</dbReference>
<dbReference type="InterPro" id="IPR015424">
    <property type="entry name" value="PyrdxlP-dep_Trfase"/>
</dbReference>
<dbReference type="EC" id="2.8.1.7" evidence="3"/>
<feature type="domain" description="Aminotransferase class V" evidence="7">
    <location>
        <begin position="36"/>
        <end position="406"/>
    </location>
</feature>
<dbReference type="EMBL" id="CP046172">
    <property type="protein sequence ID" value="QIS12449.1"/>
    <property type="molecule type" value="Genomic_DNA"/>
</dbReference>
<proteinExistence type="inferred from homology"/>
<dbReference type="Gene3D" id="3.40.640.10">
    <property type="entry name" value="Type I PLP-dependent aspartate aminotransferase-like (Major domain)"/>
    <property type="match status" value="1"/>
</dbReference>
<evidence type="ECO:0000313" key="8">
    <source>
        <dbReference type="EMBL" id="QIS12449.1"/>
    </source>
</evidence>
<evidence type="ECO:0000256" key="5">
    <source>
        <dbReference type="ARBA" id="ARBA00022898"/>
    </source>
</evidence>
<comment type="similarity">
    <text evidence="2">Belongs to the class-V pyridoxal-phosphate-dependent aminotransferase family. Csd subfamily.</text>
</comment>
<name>A0A6G9YGT5_9NOCA</name>
<dbReference type="SUPFAM" id="SSF53383">
    <property type="entry name" value="PLP-dependent transferases"/>
    <property type="match status" value="1"/>
</dbReference>
<evidence type="ECO:0000256" key="6">
    <source>
        <dbReference type="ARBA" id="ARBA00050776"/>
    </source>
</evidence>
<sequence length="439" mass="47315">MADLMNMGKISSSALGEVIRDDFPILRRRFGVHPLTYLDNAATTQKPQAVLDALVDYYSGVNSNIGRGYYQLSMAATDAYEHARETVRRTINARYPHEIVFTPGTTASVNLLADTFGRAVVTAGDEVVVTGMEHNSNMLPWRRLCERTGARLVVVAVEADGRVDPVRFAAALGPRVRLAAVAHVSNVLGTVNPVRTLIEYAHRHGIPVVVDGAQAVPHRPVDVRELDADFYCFSGHKVYGPMGIGVLYGRAELLSALQPYQVGGGTVKGVTLDEPVAYVPAPARLEAGTPHVAGAVGLAAALDYLAGLGWDEIRYHDEYLVRTAVEVLAGVPRVQVLGDPAADPNGIVSLVVDGIHPYDVGGHLDRHGVAVRSGVHCANVFVDTFEVVGTVRLSFGIYNTEAEIDLVRRALTTVEPGVWTKEHPAERFLAVDPAAESHR</sequence>
<dbReference type="InterPro" id="IPR015422">
    <property type="entry name" value="PyrdxlP-dep_Trfase_small"/>
</dbReference>
<evidence type="ECO:0000256" key="1">
    <source>
        <dbReference type="ARBA" id="ARBA00001933"/>
    </source>
</evidence>
<evidence type="ECO:0000259" key="7">
    <source>
        <dbReference type="Pfam" id="PF00266"/>
    </source>
</evidence>
<dbReference type="GO" id="GO:0030170">
    <property type="term" value="F:pyridoxal phosphate binding"/>
    <property type="evidence" value="ECO:0007669"/>
    <property type="project" value="InterPro"/>
</dbReference>